<gene>
    <name evidence="2" type="ORF">METZ01_LOCUS19919</name>
</gene>
<dbReference type="InterPro" id="IPR010496">
    <property type="entry name" value="AL/BT2_dom"/>
</dbReference>
<dbReference type="EMBL" id="UINC01001002">
    <property type="protein sequence ID" value="SUZ67065.1"/>
    <property type="molecule type" value="Genomic_DNA"/>
</dbReference>
<evidence type="ECO:0000313" key="2">
    <source>
        <dbReference type="EMBL" id="SUZ67065.1"/>
    </source>
</evidence>
<reference evidence="2" key="1">
    <citation type="submission" date="2018-05" db="EMBL/GenBank/DDBJ databases">
        <authorList>
            <person name="Lanie J.A."/>
            <person name="Ng W.-L."/>
            <person name="Kazmierczak K.M."/>
            <person name="Andrzejewski T.M."/>
            <person name="Davidsen T.M."/>
            <person name="Wayne K.J."/>
            <person name="Tettelin H."/>
            <person name="Glass J.I."/>
            <person name="Rusch D."/>
            <person name="Podicherti R."/>
            <person name="Tsui H.-C.T."/>
            <person name="Winkler M.E."/>
        </authorList>
    </citation>
    <scope>NUCLEOTIDE SEQUENCE</scope>
</reference>
<evidence type="ECO:0000259" key="1">
    <source>
        <dbReference type="Pfam" id="PF06439"/>
    </source>
</evidence>
<proteinExistence type="predicted"/>
<dbReference type="GO" id="GO:0016787">
    <property type="term" value="F:hydrolase activity"/>
    <property type="evidence" value="ECO:0007669"/>
    <property type="project" value="InterPro"/>
</dbReference>
<accession>A0A381PJ65</accession>
<protein>
    <recommendedName>
        <fullName evidence="1">3-keto-alpha-glucoside-1,2-lyase/3-keto-2-hydroxy-glucal hydratase domain-containing protein</fullName>
    </recommendedName>
</protein>
<dbReference type="Gene3D" id="2.60.120.560">
    <property type="entry name" value="Exo-inulinase, domain 1"/>
    <property type="match status" value="1"/>
</dbReference>
<dbReference type="Pfam" id="PF06439">
    <property type="entry name" value="3keto-disac_hyd"/>
    <property type="match status" value="1"/>
</dbReference>
<dbReference type="AlphaFoldDB" id="A0A381PJ65"/>
<organism evidence="2">
    <name type="scientific">marine metagenome</name>
    <dbReference type="NCBI Taxonomy" id="408172"/>
    <lineage>
        <taxon>unclassified sequences</taxon>
        <taxon>metagenomes</taxon>
        <taxon>ecological metagenomes</taxon>
    </lineage>
</organism>
<feature type="domain" description="3-keto-alpha-glucoside-1,2-lyase/3-keto-2-hydroxy-glucal hydratase" evidence="1">
    <location>
        <begin position="33"/>
        <end position="262"/>
    </location>
</feature>
<sequence length="267" mass="29370">MLLVVSLGACVSEQVPQDSAQSSSAESSLGGDDWIALFNGRDLTGWVPKIRGNEPGEDPEGTFRIEDGLLTVGYESYQTFDERFGHLFYVDSFSDYQLLIEYRFIGAQLIGGPDWAFKNSGVMFHAQNPNSMLRDQDFPISLELQLLGGNGTDARPTANLCTPGTEVEMDGMKIQSHCTNSTSETFHGDEWVTVELTVHADTVVSHIVNGQKVLEYERLTVGGGSVDGFDDAMKPDGQPLTQGYIALQSESHPIQFRRVLIRRLNGT</sequence>
<name>A0A381PJ65_9ZZZZ</name>